<proteinExistence type="predicted"/>
<evidence type="ECO:0000313" key="1">
    <source>
        <dbReference type="EMBL" id="SHK61269.1"/>
    </source>
</evidence>
<dbReference type="SUPFAM" id="SSF46894">
    <property type="entry name" value="C-terminal effector domain of the bipartite response regulators"/>
    <property type="match status" value="1"/>
</dbReference>
<dbReference type="Gene3D" id="1.10.10.10">
    <property type="entry name" value="Winged helix-like DNA-binding domain superfamily/Winged helix DNA-binding domain"/>
    <property type="match status" value="1"/>
</dbReference>
<organism evidence="1 2">
    <name type="scientific">Paramaledivibacter caminithermalis (strain DSM 15212 / CIP 107654 / DViRD3)</name>
    <name type="common">Clostridium caminithermale</name>
    <dbReference type="NCBI Taxonomy" id="1121301"/>
    <lineage>
        <taxon>Bacteria</taxon>
        <taxon>Bacillati</taxon>
        <taxon>Bacillota</taxon>
        <taxon>Clostridia</taxon>
        <taxon>Peptostreptococcales</taxon>
        <taxon>Caminicellaceae</taxon>
        <taxon>Paramaledivibacter</taxon>
    </lineage>
</organism>
<accession>A0A1M6TWF4</accession>
<sequence>MTETAKEFGTWMDMKISCKESKRSLNKSIEKLESKNEKTIYDIVDLDIEREMRRDVAEAQKIIEQKLLYEFNTLSEEDIRNARLTEKEVLVARLRQSKTIREIAGELGCFVNNIFEIYKSALKKIERYRRLKDTEKILSNLSPQQRTIYKLLKQNKSNNEIAKELCTTSANIRKQKSIINKKIKCYQNTCTNNYGRGASKIN</sequence>
<reference evidence="1 2" key="1">
    <citation type="submission" date="2016-11" db="EMBL/GenBank/DDBJ databases">
        <authorList>
            <person name="Jaros S."/>
            <person name="Januszkiewicz K."/>
            <person name="Wedrychowicz H."/>
        </authorList>
    </citation>
    <scope>NUCLEOTIDE SEQUENCE [LARGE SCALE GENOMIC DNA]</scope>
    <source>
        <strain evidence="1 2">DSM 15212</strain>
    </source>
</reference>
<dbReference type="SUPFAM" id="SSF88659">
    <property type="entry name" value="Sigma3 and sigma4 domains of RNA polymerase sigma factors"/>
    <property type="match status" value="1"/>
</dbReference>
<dbReference type="InterPro" id="IPR016032">
    <property type="entry name" value="Sig_transdc_resp-reg_C-effctor"/>
</dbReference>
<dbReference type="GO" id="GO:0006355">
    <property type="term" value="P:regulation of DNA-templated transcription"/>
    <property type="evidence" value="ECO:0007669"/>
    <property type="project" value="InterPro"/>
</dbReference>
<dbReference type="RefSeq" id="WP_073153737.1">
    <property type="nucleotide sequence ID" value="NZ_FRAG01000110.1"/>
</dbReference>
<dbReference type="InterPro" id="IPR036388">
    <property type="entry name" value="WH-like_DNA-bd_sf"/>
</dbReference>
<dbReference type="EMBL" id="FRAG01000110">
    <property type="protein sequence ID" value="SHK61269.1"/>
    <property type="molecule type" value="Genomic_DNA"/>
</dbReference>
<name>A0A1M6TWF4_PARC5</name>
<protein>
    <submittedName>
        <fullName evidence="1">Regulatory protein, luxR family</fullName>
    </submittedName>
</protein>
<keyword evidence="2" id="KW-1185">Reference proteome</keyword>
<dbReference type="GO" id="GO:0003677">
    <property type="term" value="F:DNA binding"/>
    <property type="evidence" value="ECO:0007669"/>
    <property type="project" value="InterPro"/>
</dbReference>
<dbReference type="STRING" id="1121301.SAMN02745912_03814"/>
<dbReference type="OrthoDB" id="9789465at2"/>
<dbReference type="InterPro" id="IPR013324">
    <property type="entry name" value="RNA_pol_sigma_r3/r4-like"/>
</dbReference>
<dbReference type="AlphaFoldDB" id="A0A1M6TWF4"/>
<gene>
    <name evidence="1" type="ORF">SAMN02745912_03814</name>
</gene>
<dbReference type="Proteomes" id="UP000184465">
    <property type="component" value="Unassembled WGS sequence"/>
</dbReference>
<evidence type="ECO:0000313" key="2">
    <source>
        <dbReference type="Proteomes" id="UP000184465"/>
    </source>
</evidence>